<feature type="compositionally biased region" description="Basic and acidic residues" evidence="1">
    <location>
        <begin position="768"/>
        <end position="786"/>
    </location>
</feature>
<proteinExistence type="predicted"/>
<feature type="domain" description="Type VI secretion system component TssM1 N-terminal" evidence="5">
    <location>
        <begin position="161"/>
        <end position="399"/>
    </location>
</feature>
<sequence>MMTFTLTKKHLIGFILGLLFTVFAFSWWLVSSYAWVFALAAGAILIIGSVLWFFNRDEAETKRQKQLEKQDLQLVKKLFSRFTQELKDRGQVRQKYRLPWYLYISHDMAADKALLGQMGFRNSNVVNGSGVLPVQIWLKSDAVMLTVQVSSSDSRSLNCLKLLLKEARKFRSRQTLNGILTGQSLETLIANNSSSCLQLAGNTRLAIDEAQVICGQHLPVYCLFNQMSGLADLCQFFASLDEDELDGAFGAMNVGKKYQGHYDSDWFDGAYEDLSRRLGQAVLSALDSQLNENFRRSVVAAPLQFTQLKRDIGFYLEQLFTSKNSPEQYLFRGFFFTNTEQHLSVVDPLTKQVAYQLGFNEMLAPQGVKLPHSMFVSRLFNKFIRPEAGVAGVNKRRRRLFWFFQGSYAFMIFALAITLAFLLKANFDYHSELNIRVNKQLLNYKSAIRQTPYDIEDLAVNVTNLRQLRDIYMLYQQDTPIYINEQIPGPGIGDAVKQAYHQALSNILLPSLVRYLEEELFVYETLGESLETAKLLNLNEELRQHDLQNWQHLEMYYQQSFIKEGNNDKDLLQGLVLLMGDLYHLGVPQVELDQALIAQARSSISAINTTEVVFQYIKDLPEFSNLVDISNDLGNNFAQLYEFETSRSGHLVPLIFTPQGFSAMDFAPESELMVNVFSSNKALLGHQLTPYEKENISNGLRRYYQQQYVDFWQKFVGDIVLKPVNADNLNHRLSILASKTDAPMNRLYQLIAFYTAPQLPAAQQSQQDKGKNTDEAGGDKQAKSGEKTASALAELTGDNSNSVNHKQAMVTFIKNEFAAYHQFVRLDDKGISELANLHTVVSNVHKWLSASYASNSTLGAYHFQQLTSANKDTSLLHLQQTQVTIEQISEQINTLVELANTQVAQAVSLYVNQKWQQEVSDNFNQQLAGKFPFALDSDQDASFELVNRFFKPEGVFDHFKSHTLSKFKQVGQQLVLNGYTPNAGIVIDERVEGQFTAITGIQKTLYSQSDKQLSIPFRVKTKSMSANAIGFDIFSGRTVFNYRHGPKLWDDFVWPDPDNHSELLTIFHTTDNKKQTKKYQGDWAWLRLIYGFYQPRQLSPQMKVVSDEHEITLQLSVSSDINPLNPDFFSQLVLPDRLL</sequence>
<protein>
    <submittedName>
        <fullName evidence="7">Type VI secretion system membrane subunit TssM</fullName>
    </submittedName>
</protein>
<keyword evidence="2" id="KW-0472">Membrane</keyword>
<keyword evidence="2" id="KW-0812">Transmembrane</keyword>
<dbReference type="Proteomes" id="UP001215231">
    <property type="component" value="Chromosome"/>
</dbReference>
<dbReference type="Pfam" id="PF14331">
    <property type="entry name" value="IcmF-related_N"/>
    <property type="match status" value="1"/>
</dbReference>
<keyword evidence="8" id="KW-1185">Reference proteome</keyword>
<dbReference type="InterPro" id="IPR053156">
    <property type="entry name" value="T6SS_TssM-like"/>
</dbReference>
<feature type="domain" description="Type VI secretion system IcmF C-terminal" evidence="3">
    <location>
        <begin position="1017"/>
        <end position="1096"/>
    </location>
</feature>
<dbReference type="InterPro" id="IPR025743">
    <property type="entry name" value="TssM1_N"/>
</dbReference>
<keyword evidence="2" id="KW-1133">Transmembrane helix</keyword>
<evidence type="ECO:0000313" key="8">
    <source>
        <dbReference type="Proteomes" id="UP001215231"/>
    </source>
</evidence>
<gene>
    <name evidence="7" type="primary">tssM</name>
    <name evidence="7" type="ORF">H3N35_00300</name>
</gene>
<feature type="region of interest" description="Disordered" evidence="1">
    <location>
        <begin position="762"/>
        <end position="788"/>
    </location>
</feature>
<evidence type="ECO:0000259" key="6">
    <source>
        <dbReference type="Pfam" id="PF21070"/>
    </source>
</evidence>
<dbReference type="PANTHER" id="PTHR36153:SF1">
    <property type="entry name" value="TYPE VI SECRETION SYSTEM COMPONENT TSSM1"/>
    <property type="match status" value="1"/>
</dbReference>
<dbReference type="Pfam" id="PF06744">
    <property type="entry name" value="IcmF_C"/>
    <property type="match status" value="1"/>
</dbReference>
<dbReference type="NCBIfam" id="TIGR03348">
    <property type="entry name" value="VI_IcmF"/>
    <property type="match status" value="1"/>
</dbReference>
<feature type="transmembrane region" description="Helical" evidence="2">
    <location>
        <begin position="400"/>
        <end position="423"/>
    </location>
</feature>
<dbReference type="InterPro" id="IPR017731">
    <property type="entry name" value="TssM1-like"/>
</dbReference>
<feature type="transmembrane region" description="Helical" evidence="2">
    <location>
        <begin position="12"/>
        <end position="29"/>
    </location>
</feature>
<accession>A0ABY7VE77</accession>
<name>A0ABY7VE77_9GAMM</name>
<dbReference type="Pfam" id="PF21070">
    <property type="entry name" value="IcmF_helical"/>
    <property type="match status" value="1"/>
</dbReference>
<evidence type="ECO:0000256" key="2">
    <source>
        <dbReference type="SAM" id="Phobius"/>
    </source>
</evidence>
<feature type="transmembrane region" description="Helical" evidence="2">
    <location>
        <begin position="35"/>
        <end position="54"/>
    </location>
</feature>
<evidence type="ECO:0000259" key="3">
    <source>
        <dbReference type="Pfam" id="PF06744"/>
    </source>
</evidence>
<dbReference type="EMBL" id="CP059693">
    <property type="protein sequence ID" value="WDE11969.1"/>
    <property type="molecule type" value="Genomic_DNA"/>
</dbReference>
<dbReference type="InterPro" id="IPR010623">
    <property type="entry name" value="IcmF_C"/>
</dbReference>
<evidence type="ECO:0000259" key="4">
    <source>
        <dbReference type="Pfam" id="PF06761"/>
    </source>
</evidence>
<evidence type="ECO:0000313" key="7">
    <source>
        <dbReference type="EMBL" id="WDE11969.1"/>
    </source>
</evidence>
<dbReference type="Pfam" id="PF06761">
    <property type="entry name" value="IcmF-related"/>
    <property type="match status" value="1"/>
</dbReference>
<evidence type="ECO:0000259" key="5">
    <source>
        <dbReference type="Pfam" id="PF14331"/>
    </source>
</evidence>
<organism evidence="7 8">
    <name type="scientific">Thalassomonas haliotis</name>
    <dbReference type="NCBI Taxonomy" id="485448"/>
    <lineage>
        <taxon>Bacteria</taxon>
        <taxon>Pseudomonadati</taxon>
        <taxon>Pseudomonadota</taxon>
        <taxon>Gammaproteobacteria</taxon>
        <taxon>Alteromonadales</taxon>
        <taxon>Colwelliaceae</taxon>
        <taxon>Thalassomonas</taxon>
    </lineage>
</organism>
<dbReference type="InterPro" id="IPR009612">
    <property type="entry name" value="IcmF-rel"/>
</dbReference>
<evidence type="ECO:0000256" key="1">
    <source>
        <dbReference type="SAM" id="MobiDB-lite"/>
    </source>
</evidence>
<dbReference type="InterPro" id="IPR048677">
    <property type="entry name" value="TssM1_hel"/>
</dbReference>
<dbReference type="RefSeq" id="WP_274052196.1">
    <property type="nucleotide sequence ID" value="NZ_CP059693.1"/>
</dbReference>
<feature type="domain" description="Type VI secretion system component TssM1 helical" evidence="6">
    <location>
        <begin position="911"/>
        <end position="1009"/>
    </location>
</feature>
<feature type="domain" description="IcmF-related" evidence="4">
    <location>
        <begin position="465"/>
        <end position="752"/>
    </location>
</feature>
<reference evidence="7 8" key="1">
    <citation type="journal article" date="2022" name="Mar. Drugs">
        <title>Bioassay-Guided Fractionation Leads to the Detection of Cholic Acid Generated by the Rare Thalassomonas sp.</title>
        <authorList>
            <person name="Pheiffer F."/>
            <person name="Schneider Y.K."/>
            <person name="Hansen E.H."/>
            <person name="Andersen J.H."/>
            <person name="Isaksson J."/>
            <person name="Busche T."/>
            <person name="R C."/>
            <person name="Kalinowski J."/>
            <person name="Zyl L.V."/>
            <person name="Trindade M."/>
        </authorList>
    </citation>
    <scope>NUCLEOTIDE SEQUENCE [LARGE SCALE GENOMIC DNA]</scope>
    <source>
        <strain evidence="7 8">A5K-61T</strain>
    </source>
</reference>
<dbReference type="PANTHER" id="PTHR36153">
    <property type="entry name" value="INNER MEMBRANE PROTEIN-RELATED"/>
    <property type="match status" value="1"/>
</dbReference>